<protein>
    <submittedName>
        <fullName evidence="1">Uncharacterized protein</fullName>
    </submittedName>
</protein>
<evidence type="ECO:0000313" key="1">
    <source>
        <dbReference type="EMBL" id="KAI4375433.1"/>
    </source>
</evidence>
<reference evidence="2" key="1">
    <citation type="journal article" date="2023" name="Front. Plant Sci.">
        <title>Chromosomal-level genome assembly of Melastoma candidum provides insights into trichome evolution.</title>
        <authorList>
            <person name="Zhong Y."/>
            <person name="Wu W."/>
            <person name="Sun C."/>
            <person name="Zou P."/>
            <person name="Liu Y."/>
            <person name="Dai S."/>
            <person name="Zhou R."/>
        </authorList>
    </citation>
    <scope>NUCLEOTIDE SEQUENCE [LARGE SCALE GENOMIC DNA]</scope>
</reference>
<accession>A0ACB9R938</accession>
<organism evidence="1 2">
    <name type="scientific">Melastoma candidum</name>
    <dbReference type="NCBI Taxonomy" id="119954"/>
    <lineage>
        <taxon>Eukaryota</taxon>
        <taxon>Viridiplantae</taxon>
        <taxon>Streptophyta</taxon>
        <taxon>Embryophyta</taxon>
        <taxon>Tracheophyta</taxon>
        <taxon>Spermatophyta</taxon>
        <taxon>Magnoliopsida</taxon>
        <taxon>eudicotyledons</taxon>
        <taxon>Gunneridae</taxon>
        <taxon>Pentapetalae</taxon>
        <taxon>rosids</taxon>
        <taxon>malvids</taxon>
        <taxon>Myrtales</taxon>
        <taxon>Melastomataceae</taxon>
        <taxon>Melastomatoideae</taxon>
        <taxon>Melastomateae</taxon>
        <taxon>Melastoma</taxon>
    </lineage>
</organism>
<keyword evidence="2" id="KW-1185">Reference proteome</keyword>
<name>A0ACB9R938_9MYRT</name>
<evidence type="ECO:0000313" key="2">
    <source>
        <dbReference type="Proteomes" id="UP001057402"/>
    </source>
</evidence>
<dbReference type="Proteomes" id="UP001057402">
    <property type="component" value="Chromosome 4"/>
</dbReference>
<proteinExistence type="predicted"/>
<sequence length="532" mass="59181">MNSNSSRKLAIAVAFLVQLLGIASCSDRIFSFEMHSRLFDRVRKWSASSTGFSACDDCPREGSYEYYAELAARDRMLRSRSLLDMTSPLELADGNLTVRISSLAFLHYTTIKIGKPARKFMVALDTGSDLLWVPCNCTRCVPTQPSRHSSGFELGIYDPKWSSTSKVGCDNPLCLELDECLAGLGHCPYSVSYLSANTSSSGFLAEDVLHLTSEDQHDVTAYITFGCSLLQTGSFIEVAAPNGLLGLGMEEISVPSLLSKQGLISNSFSMCFGLDGVGRINLGDRGSEDQNETPLNMDPSRPSYNVTIYQIRVGTTLMDLNITSIFDSGTSFTYLTEPAYRSLSESFDSQIQDARRHRNSVIPFEYCYDMGSNTNTMLLPRVSLIMKGGDQFVLHEPVIAVSTDQPRSKPVYCLAVMNSRDINIIGQNFMTGYLLVFDRERLVLGWKKQNCFEKKQRRWQLSDDRFHIGVSNSNATSSGLPATPSYHVEHVGSVWAVVGAGYLVVALLAMVLFKIQHCYLNRRVPTYWWLMS</sequence>
<gene>
    <name evidence="1" type="ORF">MLD38_013299</name>
</gene>
<dbReference type="EMBL" id="CM042883">
    <property type="protein sequence ID" value="KAI4375433.1"/>
    <property type="molecule type" value="Genomic_DNA"/>
</dbReference>
<comment type="caution">
    <text evidence="1">The sequence shown here is derived from an EMBL/GenBank/DDBJ whole genome shotgun (WGS) entry which is preliminary data.</text>
</comment>